<evidence type="ECO:0000313" key="1">
    <source>
        <dbReference type="EMBL" id="MEU8136042.1"/>
    </source>
</evidence>
<name>A0ABV3DLG2_9ACTN</name>
<reference evidence="1 2" key="1">
    <citation type="submission" date="2024-06" db="EMBL/GenBank/DDBJ databases">
        <title>The Natural Products Discovery Center: Release of the First 8490 Sequenced Strains for Exploring Actinobacteria Biosynthetic Diversity.</title>
        <authorList>
            <person name="Kalkreuter E."/>
            <person name="Kautsar S.A."/>
            <person name="Yang D."/>
            <person name="Bader C.D."/>
            <person name="Teijaro C.N."/>
            <person name="Fluegel L."/>
            <person name="Davis C.M."/>
            <person name="Simpson J.R."/>
            <person name="Lauterbach L."/>
            <person name="Steele A.D."/>
            <person name="Gui C."/>
            <person name="Meng S."/>
            <person name="Li G."/>
            <person name="Viehrig K."/>
            <person name="Ye F."/>
            <person name="Su P."/>
            <person name="Kiefer A.F."/>
            <person name="Nichols A."/>
            <person name="Cepeda A.J."/>
            <person name="Yan W."/>
            <person name="Fan B."/>
            <person name="Jiang Y."/>
            <person name="Adhikari A."/>
            <person name="Zheng C.-J."/>
            <person name="Schuster L."/>
            <person name="Cowan T.M."/>
            <person name="Smanski M.J."/>
            <person name="Chevrette M.G."/>
            <person name="De Carvalho L.P.S."/>
            <person name="Shen B."/>
        </authorList>
    </citation>
    <scope>NUCLEOTIDE SEQUENCE [LARGE SCALE GENOMIC DNA]</scope>
    <source>
        <strain evidence="1 2">NPDC048946</strain>
    </source>
</reference>
<dbReference type="EMBL" id="JBEZFP010000055">
    <property type="protein sequence ID" value="MEU8136042.1"/>
    <property type="molecule type" value="Genomic_DNA"/>
</dbReference>
<gene>
    <name evidence="1" type="ORF">AB0C36_21325</name>
</gene>
<comment type="caution">
    <text evidence="1">The sequence shown here is derived from an EMBL/GenBank/DDBJ whole genome shotgun (WGS) entry which is preliminary data.</text>
</comment>
<accession>A0ABV3DLG2</accession>
<protein>
    <submittedName>
        <fullName evidence="1">Uncharacterized protein</fullName>
    </submittedName>
</protein>
<evidence type="ECO:0000313" key="2">
    <source>
        <dbReference type="Proteomes" id="UP001551482"/>
    </source>
</evidence>
<proteinExistence type="predicted"/>
<dbReference type="RefSeq" id="WP_358356263.1">
    <property type="nucleotide sequence ID" value="NZ_JBEZFP010000055.1"/>
</dbReference>
<dbReference type="Proteomes" id="UP001551482">
    <property type="component" value="Unassembled WGS sequence"/>
</dbReference>
<keyword evidence="2" id="KW-1185">Reference proteome</keyword>
<sequence length="108" mass="11561">MTQVSAMTNIARLIAEDGELPPVNVDVTWEGHVRLRGFYAPSGERLTADEAAPVRDAWANALGIPATPAFDAESSGRPMRYFEAEGMWAGFAVTLMVIGELAPAEVSP</sequence>
<organism evidence="1 2">
    <name type="scientific">Streptodolium elevatio</name>
    <dbReference type="NCBI Taxonomy" id="3157996"/>
    <lineage>
        <taxon>Bacteria</taxon>
        <taxon>Bacillati</taxon>
        <taxon>Actinomycetota</taxon>
        <taxon>Actinomycetes</taxon>
        <taxon>Kitasatosporales</taxon>
        <taxon>Streptomycetaceae</taxon>
        <taxon>Streptodolium</taxon>
    </lineage>
</organism>